<evidence type="ECO:0000313" key="1">
    <source>
        <dbReference type="EMBL" id="HAS6675328.1"/>
    </source>
</evidence>
<accession>A0A8H9JUC3</accession>
<dbReference type="AlphaFoldDB" id="A0A8H9JUC3"/>
<dbReference type="Pfam" id="PF06995">
    <property type="entry name" value="Phage_P2_GpU"/>
    <property type="match status" value="1"/>
</dbReference>
<sequence length="133" mass="14832">MSQEAQYAAWGGFGDLTFKGRLSPSQFQDRRTWRVTAQQVVNGYPRHQAQGENERTCSLTMQFSNKFCDITASVKTLDAMADNQVPRAVVIGDDIKGKFTIRSRTLTGMKTTPSGSVVSMTYQCELVEVKDKP</sequence>
<reference evidence="1" key="1">
    <citation type="journal article" date="2018" name="Genome Biol.">
        <title>SKESA: strategic k-mer extension for scrupulous assemblies.</title>
        <authorList>
            <person name="Souvorov A."/>
            <person name="Agarwala R."/>
            <person name="Lipman D.J."/>
        </authorList>
    </citation>
    <scope>NUCLEOTIDE SEQUENCE</scope>
    <source>
        <strain evidence="1">1930</strain>
    </source>
</reference>
<dbReference type="InterPro" id="IPR009734">
    <property type="entry name" value="Myoviridae_GpU"/>
</dbReference>
<dbReference type="EMBL" id="DACQKT010000001">
    <property type="protein sequence ID" value="HAS6675328.1"/>
    <property type="molecule type" value="Genomic_DNA"/>
</dbReference>
<organism evidence="1">
    <name type="scientific">Vibrio parahaemolyticus</name>
    <dbReference type="NCBI Taxonomy" id="670"/>
    <lineage>
        <taxon>Bacteria</taxon>
        <taxon>Pseudomonadati</taxon>
        <taxon>Pseudomonadota</taxon>
        <taxon>Gammaproteobacteria</taxon>
        <taxon>Vibrionales</taxon>
        <taxon>Vibrionaceae</taxon>
        <taxon>Vibrio</taxon>
    </lineage>
</organism>
<proteinExistence type="predicted"/>
<dbReference type="Proteomes" id="UP000856022">
    <property type="component" value="Unassembled WGS sequence"/>
</dbReference>
<protein>
    <submittedName>
        <fullName evidence="1">Uncharacterized protein</fullName>
    </submittedName>
</protein>
<name>A0A8H9JUC3_VIBPH</name>
<gene>
    <name evidence="1" type="ORF">I7278_00735</name>
</gene>
<comment type="caution">
    <text evidence="1">The sequence shown here is derived from an EMBL/GenBank/DDBJ whole genome shotgun (WGS) entry which is preliminary data.</text>
</comment>
<reference evidence="1" key="2">
    <citation type="submission" date="2019-12" db="EMBL/GenBank/DDBJ databases">
        <authorList>
            <consortium name="NCBI Pathogen Detection Project"/>
        </authorList>
    </citation>
    <scope>NUCLEOTIDE SEQUENCE</scope>
    <source>
        <strain evidence="1">1930</strain>
    </source>
</reference>
<dbReference type="RefSeq" id="WP_025818821.1">
    <property type="nucleotide sequence ID" value="NZ_CP060088.1"/>
</dbReference>